<proteinExistence type="predicted"/>
<dbReference type="EMBL" id="ML210201">
    <property type="protein sequence ID" value="TFK24409.1"/>
    <property type="molecule type" value="Genomic_DNA"/>
</dbReference>
<organism evidence="1 2">
    <name type="scientific">Coprinopsis marcescibilis</name>
    <name type="common">Agaric fungus</name>
    <name type="synonym">Psathyrella marcescibilis</name>
    <dbReference type="NCBI Taxonomy" id="230819"/>
    <lineage>
        <taxon>Eukaryota</taxon>
        <taxon>Fungi</taxon>
        <taxon>Dikarya</taxon>
        <taxon>Basidiomycota</taxon>
        <taxon>Agaricomycotina</taxon>
        <taxon>Agaricomycetes</taxon>
        <taxon>Agaricomycetidae</taxon>
        <taxon>Agaricales</taxon>
        <taxon>Agaricineae</taxon>
        <taxon>Psathyrellaceae</taxon>
        <taxon>Coprinopsis</taxon>
    </lineage>
</organism>
<dbReference type="Proteomes" id="UP000307440">
    <property type="component" value="Unassembled WGS sequence"/>
</dbReference>
<keyword evidence="2" id="KW-1185">Reference proteome</keyword>
<dbReference type="OrthoDB" id="2963292at2759"/>
<gene>
    <name evidence="1" type="ORF">FA15DRAFT_680742</name>
</gene>
<evidence type="ECO:0000313" key="2">
    <source>
        <dbReference type="Proteomes" id="UP000307440"/>
    </source>
</evidence>
<name>A0A5C3KUT2_COPMA</name>
<accession>A0A5C3KUT2</accession>
<reference evidence="1 2" key="1">
    <citation type="journal article" date="2019" name="Nat. Ecol. Evol.">
        <title>Megaphylogeny resolves global patterns of mushroom evolution.</title>
        <authorList>
            <person name="Varga T."/>
            <person name="Krizsan K."/>
            <person name="Foldi C."/>
            <person name="Dima B."/>
            <person name="Sanchez-Garcia M."/>
            <person name="Sanchez-Ramirez S."/>
            <person name="Szollosi G.J."/>
            <person name="Szarkandi J.G."/>
            <person name="Papp V."/>
            <person name="Albert L."/>
            <person name="Andreopoulos W."/>
            <person name="Angelini C."/>
            <person name="Antonin V."/>
            <person name="Barry K.W."/>
            <person name="Bougher N.L."/>
            <person name="Buchanan P."/>
            <person name="Buyck B."/>
            <person name="Bense V."/>
            <person name="Catcheside P."/>
            <person name="Chovatia M."/>
            <person name="Cooper J."/>
            <person name="Damon W."/>
            <person name="Desjardin D."/>
            <person name="Finy P."/>
            <person name="Geml J."/>
            <person name="Haridas S."/>
            <person name="Hughes K."/>
            <person name="Justo A."/>
            <person name="Karasinski D."/>
            <person name="Kautmanova I."/>
            <person name="Kiss B."/>
            <person name="Kocsube S."/>
            <person name="Kotiranta H."/>
            <person name="LaButti K.M."/>
            <person name="Lechner B.E."/>
            <person name="Liimatainen K."/>
            <person name="Lipzen A."/>
            <person name="Lukacs Z."/>
            <person name="Mihaltcheva S."/>
            <person name="Morgado L.N."/>
            <person name="Niskanen T."/>
            <person name="Noordeloos M.E."/>
            <person name="Ohm R.A."/>
            <person name="Ortiz-Santana B."/>
            <person name="Ovrebo C."/>
            <person name="Racz N."/>
            <person name="Riley R."/>
            <person name="Savchenko A."/>
            <person name="Shiryaev A."/>
            <person name="Soop K."/>
            <person name="Spirin V."/>
            <person name="Szebenyi C."/>
            <person name="Tomsovsky M."/>
            <person name="Tulloss R.E."/>
            <person name="Uehling J."/>
            <person name="Grigoriev I.V."/>
            <person name="Vagvolgyi C."/>
            <person name="Papp T."/>
            <person name="Martin F.M."/>
            <person name="Miettinen O."/>
            <person name="Hibbett D.S."/>
            <person name="Nagy L.G."/>
        </authorList>
    </citation>
    <scope>NUCLEOTIDE SEQUENCE [LARGE SCALE GENOMIC DNA]</scope>
    <source>
        <strain evidence="1 2">CBS 121175</strain>
    </source>
</reference>
<evidence type="ECO:0000313" key="1">
    <source>
        <dbReference type="EMBL" id="TFK24409.1"/>
    </source>
</evidence>
<sequence>MRWVLPCIVIIPLAFTFLISHITTAHTSIYPDIGNTDARLERLERARRRRIVQQELKERQRRFALRPFPFHKLPAELRVMIIENCAEWPDAFSALVRVSKPMQVLAYQALLPLLPIRIIDAHHVVSFDYFLEQKPSLAGLVHHLWMTPLHEDYYSMAVRILRRCTNIVSLACAGRMLQDGVTSAFRGYQIQHTQCHQLTLLYTSEKEWFNLLVSPSVNQFFRQLTHLRLVGKRTPRTVSFPKLAQISFAFNNTTHMDVNSEANSFNVASDVLKDQGKYPELRSVALVRERTYLGNTGVRIWKNPTNARVFVFEIPKQRTELELWCDNALGKGFWQLCRV</sequence>
<dbReference type="AlphaFoldDB" id="A0A5C3KUT2"/>
<protein>
    <submittedName>
        <fullName evidence="1">Uncharacterized protein</fullName>
    </submittedName>
</protein>